<accession>M3XMK7</accession>
<sequence>MQVHTWSGSVFAHTCTILLGKGTSNLTLEGCRGVGYVAWSQEGMGTGRGNSLRKGPEQAQKEHSLADILNLETHGRLLSSGTEGKTSVLASLWPFVTAAMGN</sequence>
<dbReference type="EMBL" id="AEYP01046992">
    <property type="status" value="NOT_ANNOTATED_CDS"/>
    <property type="molecule type" value="Genomic_DNA"/>
</dbReference>
<dbReference type="EMBL" id="AEYP01046991">
    <property type="status" value="NOT_ANNOTATED_CDS"/>
    <property type="molecule type" value="Genomic_DNA"/>
</dbReference>
<dbReference type="AlphaFoldDB" id="M3XMK7"/>
<dbReference type="EMBL" id="AEYP01046993">
    <property type="status" value="NOT_ANNOTATED_CDS"/>
    <property type="molecule type" value="Genomic_DNA"/>
</dbReference>
<organism evidence="1">
    <name type="scientific">Mustela putorius furo</name>
    <name type="common">European domestic ferret</name>
    <name type="synonym">Mustela furo</name>
    <dbReference type="NCBI Taxonomy" id="9669"/>
    <lineage>
        <taxon>Eukaryota</taxon>
        <taxon>Metazoa</taxon>
        <taxon>Chordata</taxon>
        <taxon>Craniata</taxon>
        <taxon>Vertebrata</taxon>
        <taxon>Euteleostomi</taxon>
        <taxon>Mammalia</taxon>
        <taxon>Eutheria</taxon>
        <taxon>Laurasiatheria</taxon>
        <taxon>Carnivora</taxon>
        <taxon>Caniformia</taxon>
        <taxon>Musteloidea</taxon>
        <taxon>Mustelidae</taxon>
        <taxon>Mustelinae</taxon>
        <taxon>Mustela</taxon>
    </lineage>
</organism>
<proteinExistence type="predicted"/>
<dbReference type="EMBL" id="AEYP01046989">
    <property type="status" value="NOT_ANNOTATED_CDS"/>
    <property type="molecule type" value="Genomic_DNA"/>
</dbReference>
<evidence type="ECO:0000313" key="1">
    <source>
        <dbReference type="Ensembl" id="ENSMPUP00000000307.1"/>
    </source>
</evidence>
<dbReference type="EMBL" id="AEYP01046994">
    <property type="status" value="NOT_ANNOTATED_CDS"/>
    <property type="molecule type" value="Genomic_DNA"/>
</dbReference>
<protein>
    <submittedName>
        <fullName evidence="1">Uncharacterized protein</fullName>
    </submittedName>
</protein>
<dbReference type="EMBL" id="AEYP01046996">
    <property type="status" value="NOT_ANNOTATED_CDS"/>
    <property type="molecule type" value="Genomic_DNA"/>
</dbReference>
<reference evidence="1" key="1">
    <citation type="submission" date="2024-06" db="UniProtKB">
        <authorList>
            <consortium name="Ensembl"/>
        </authorList>
    </citation>
    <scope>IDENTIFICATION</scope>
</reference>
<dbReference type="InParanoid" id="M3XMK7"/>
<dbReference type="HOGENOM" id="CLU_2276564_0_0_1"/>
<dbReference type="EMBL" id="AEYP01046990">
    <property type="status" value="NOT_ANNOTATED_CDS"/>
    <property type="molecule type" value="Genomic_DNA"/>
</dbReference>
<dbReference type="Ensembl" id="ENSMPUT00000000311.1">
    <property type="protein sequence ID" value="ENSMPUP00000000307.1"/>
    <property type="gene ID" value="ENSMPUG00000000309.1"/>
</dbReference>
<name>M3XMK7_MUSPF</name>
<dbReference type="EMBL" id="AEYP01046995">
    <property type="status" value="NOT_ANNOTATED_CDS"/>
    <property type="molecule type" value="Genomic_DNA"/>
</dbReference>